<sequence length="60" mass="7173">MLTPLFISMHKLAIVKRRILLLSFGSMIKWQLDSKRSNKLCSISMMDFWGQWRNELKRST</sequence>
<evidence type="ECO:0000313" key="1">
    <source>
        <dbReference type="EMBL" id="JAD33713.1"/>
    </source>
</evidence>
<dbReference type="EMBL" id="GBRH01264182">
    <property type="protein sequence ID" value="JAD33713.1"/>
    <property type="molecule type" value="Transcribed_RNA"/>
</dbReference>
<proteinExistence type="predicted"/>
<name>A0A0A8Z7S9_ARUDO</name>
<organism evidence="1">
    <name type="scientific">Arundo donax</name>
    <name type="common">Giant reed</name>
    <name type="synonym">Donax arundinaceus</name>
    <dbReference type="NCBI Taxonomy" id="35708"/>
    <lineage>
        <taxon>Eukaryota</taxon>
        <taxon>Viridiplantae</taxon>
        <taxon>Streptophyta</taxon>
        <taxon>Embryophyta</taxon>
        <taxon>Tracheophyta</taxon>
        <taxon>Spermatophyta</taxon>
        <taxon>Magnoliopsida</taxon>
        <taxon>Liliopsida</taxon>
        <taxon>Poales</taxon>
        <taxon>Poaceae</taxon>
        <taxon>PACMAD clade</taxon>
        <taxon>Arundinoideae</taxon>
        <taxon>Arundineae</taxon>
        <taxon>Arundo</taxon>
    </lineage>
</organism>
<accession>A0A0A8Z7S9</accession>
<dbReference type="AlphaFoldDB" id="A0A0A8Z7S9"/>
<protein>
    <submittedName>
        <fullName evidence="1">Uncharacterized protein</fullName>
    </submittedName>
</protein>
<reference evidence="1" key="1">
    <citation type="submission" date="2014-09" db="EMBL/GenBank/DDBJ databases">
        <authorList>
            <person name="Magalhaes I.L.F."/>
            <person name="Oliveira U."/>
            <person name="Santos F.R."/>
            <person name="Vidigal T.H.D.A."/>
            <person name="Brescovit A.D."/>
            <person name="Santos A.J."/>
        </authorList>
    </citation>
    <scope>NUCLEOTIDE SEQUENCE</scope>
    <source>
        <tissue evidence="1">Shoot tissue taken approximately 20 cm above the soil surface</tissue>
    </source>
</reference>
<reference evidence="1" key="2">
    <citation type="journal article" date="2015" name="Data Brief">
        <title>Shoot transcriptome of the giant reed, Arundo donax.</title>
        <authorList>
            <person name="Barrero R.A."/>
            <person name="Guerrero F.D."/>
            <person name="Moolhuijzen P."/>
            <person name="Goolsby J.A."/>
            <person name="Tidwell J."/>
            <person name="Bellgard S.E."/>
            <person name="Bellgard M.I."/>
        </authorList>
    </citation>
    <scope>NUCLEOTIDE SEQUENCE</scope>
    <source>
        <tissue evidence="1">Shoot tissue taken approximately 20 cm above the soil surface</tissue>
    </source>
</reference>